<dbReference type="InterPro" id="IPR021607">
    <property type="entry name" value="DUF3224"/>
</dbReference>
<gene>
    <name evidence="1" type="ORF">ACEZDG_26750</name>
</gene>
<name>A0ABV6VGP0_9ACTN</name>
<proteinExistence type="predicted"/>
<reference evidence="1 2" key="1">
    <citation type="submission" date="2024-09" db="EMBL/GenBank/DDBJ databases">
        <authorList>
            <person name="Lee S.D."/>
        </authorList>
    </citation>
    <scope>NUCLEOTIDE SEQUENCE [LARGE SCALE GENOMIC DNA]</scope>
    <source>
        <strain evidence="1 2">N1-1</strain>
    </source>
</reference>
<dbReference type="EMBL" id="JBHEZX010000013">
    <property type="protein sequence ID" value="MFC1412871.1"/>
    <property type="molecule type" value="Genomic_DNA"/>
</dbReference>
<keyword evidence="2" id="KW-1185">Reference proteome</keyword>
<sequence length="51" mass="5657">MRSRPRTDRSDEFFTIVAASGTGELAGIRGTGGLAIDRDGTHRVWFDFELD</sequence>
<dbReference type="Proteomes" id="UP001592582">
    <property type="component" value="Unassembled WGS sequence"/>
</dbReference>
<dbReference type="Pfam" id="PF11528">
    <property type="entry name" value="DUF3224"/>
    <property type="match status" value="1"/>
</dbReference>
<evidence type="ECO:0000313" key="1">
    <source>
        <dbReference type="EMBL" id="MFC1412871.1"/>
    </source>
</evidence>
<comment type="caution">
    <text evidence="1">The sequence shown here is derived from an EMBL/GenBank/DDBJ whole genome shotgun (WGS) entry which is preliminary data.</text>
</comment>
<dbReference type="SUPFAM" id="SSF159238">
    <property type="entry name" value="SO1590-like"/>
    <property type="match status" value="1"/>
</dbReference>
<protein>
    <submittedName>
        <fullName evidence="1">DUF3224 domain-containing protein</fullName>
    </submittedName>
</protein>
<organism evidence="1 2">
    <name type="scientific">Streptacidiphilus alkalitolerans</name>
    <dbReference type="NCBI Taxonomy" id="3342712"/>
    <lineage>
        <taxon>Bacteria</taxon>
        <taxon>Bacillati</taxon>
        <taxon>Actinomycetota</taxon>
        <taxon>Actinomycetes</taxon>
        <taxon>Kitasatosporales</taxon>
        <taxon>Streptomycetaceae</taxon>
        <taxon>Streptacidiphilus</taxon>
    </lineage>
</organism>
<evidence type="ECO:0000313" key="2">
    <source>
        <dbReference type="Proteomes" id="UP001592582"/>
    </source>
</evidence>
<dbReference type="InterPro" id="IPR023159">
    <property type="entry name" value="SO1590-like_sf"/>
</dbReference>
<dbReference type="RefSeq" id="WP_380513971.1">
    <property type="nucleotide sequence ID" value="NZ_JBHEZX010000013.1"/>
</dbReference>
<accession>A0ABV6VGP0</accession>
<dbReference type="Gene3D" id="2.40.350.10">
    <property type="entry name" value="SO1590-like"/>
    <property type="match status" value="1"/>
</dbReference>